<evidence type="ECO:0000256" key="6">
    <source>
        <dbReference type="ARBA" id="ARBA00023163"/>
    </source>
</evidence>
<gene>
    <name evidence="12" type="ORF">PIB30_024879</name>
</gene>
<evidence type="ECO:0000256" key="9">
    <source>
        <dbReference type="RuleBase" id="RU369094"/>
    </source>
</evidence>
<proteinExistence type="predicted"/>
<keyword evidence="6 9" id="KW-0804">Transcription</keyword>
<accession>A0ABU6RAD7</accession>
<feature type="region of interest" description="Disordered" evidence="10">
    <location>
        <begin position="12"/>
        <end position="40"/>
    </location>
</feature>
<organism evidence="12 13">
    <name type="scientific">Stylosanthes scabra</name>
    <dbReference type="NCBI Taxonomy" id="79078"/>
    <lineage>
        <taxon>Eukaryota</taxon>
        <taxon>Viridiplantae</taxon>
        <taxon>Streptophyta</taxon>
        <taxon>Embryophyta</taxon>
        <taxon>Tracheophyta</taxon>
        <taxon>Spermatophyta</taxon>
        <taxon>Magnoliopsida</taxon>
        <taxon>eudicotyledons</taxon>
        <taxon>Gunneridae</taxon>
        <taxon>Pentapetalae</taxon>
        <taxon>rosids</taxon>
        <taxon>fabids</taxon>
        <taxon>Fabales</taxon>
        <taxon>Fabaceae</taxon>
        <taxon>Papilionoideae</taxon>
        <taxon>50 kb inversion clade</taxon>
        <taxon>dalbergioids sensu lato</taxon>
        <taxon>Dalbergieae</taxon>
        <taxon>Pterocarpus clade</taxon>
        <taxon>Stylosanthes</taxon>
    </lineage>
</organism>
<keyword evidence="13" id="KW-1185">Reference proteome</keyword>
<dbReference type="InterPro" id="IPR045174">
    <property type="entry name" value="Dof"/>
</dbReference>
<evidence type="ECO:0000256" key="2">
    <source>
        <dbReference type="ARBA" id="ARBA00022771"/>
    </source>
</evidence>
<keyword evidence="1 9" id="KW-0479">Metal-binding</keyword>
<feature type="region of interest" description="Disordered" evidence="10">
    <location>
        <begin position="126"/>
        <end position="163"/>
    </location>
</feature>
<comment type="caution">
    <text evidence="12">The sequence shown here is derived from an EMBL/GenBank/DDBJ whole genome shotgun (WGS) entry which is preliminary data.</text>
</comment>
<keyword evidence="2 8" id="KW-0863">Zinc-finger</keyword>
<evidence type="ECO:0000313" key="13">
    <source>
        <dbReference type="Proteomes" id="UP001341840"/>
    </source>
</evidence>
<name>A0ABU6RAD7_9FABA</name>
<keyword evidence="4 9" id="KW-0805">Transcription regulation</keyword>
<dbReference type="InterPro" id="IPR003851">
    <property type="entry name" value="Znf_Dof"/>
</dbReference>
<feature type="compositionally biased region" description="Low complexity" evidence="10">
    <location>
        <begin position="143"/>
        <end position="160"/>
    </location>
</feature>
<comment type="subcellular location">
    <subcellularLocation>
        <location evidence="8 9">Nucleus</location>
    </subcellularLocation>
</comment>
<dbReference type="PANTHER" id="PTHR31992:SF351">
    <property type="entry name" value="DOF ZINC FINGER PROTEIN"/>
    <property type="match status" value="1"/>
</dbReference>
<dbReference type="PANTHER" id="PTHR31992">
    <property type="entry name" value="DOF ZINC FINGER PROTEIN DOF1.4-RELATED"/>
    <property type="match status" value="1"/>
</dbReference>
<dbReference type="EMBL" id="JASCZI010030298">
    <property type="protein sequence ID" value="MED6120855.1"/>
    <property type="molecule type" value="Genomic_DNA"/>
</dbReference>
<feature type="domain" description="Dof-type" evidence="11">
    <location>
        <begin position="82"/>
        <end position="136"/>
    </location>
</feature>
<evidence type="ECO:0000256" key="4">
    <source>
        <dbReference type="ARBA" id="ARBA00023015"/>
    </source>
</evidence>
<evidence type="ECO:0000256" key="1">
    <source>
        <dbReference type="ARBA" id="ARBA00022723"/>
    </source>
</evidence>
<feature type="region of interest" description="Disordered" evidence="10">
    <location>
        <begin position="52"/>
        <end position="82"/>
    </location>
</feature>
<dbReference type="PROSITE" id="PS50884">
    <property type="entry name" value="ZF_DOF_2"/>
    <property type="match status" value="1"/>
</dbReference>
<evidence type="ECO:0000259" key="11">
    <source>
        <dbReference type="PROSITE" id="PS50884"/>
    </source>
</evidence>
<dbReference type="Proteomes" id="UP001341840">
    <property type="component" value="Unassembled WGS sequence"/>
</dbReference>
<reference evidence="12 13" key="1">
    <citation type="journal article" date="2023" name="Plants (Basel)">
        <title>Bridging the Gap: Combining Genomics and Transcriptomics Approaches to Understand Stylosanthes scabra, an Orphan Legume from the Brazilian Caatinga.</title>
        <authorList>
            <person name="Ferreira-Neto J.R.C."/>
            <person name="da Silva M.D."/>
            <person name="Binneck E."/>
            <person name="de Melo N.F."/>
            <person name="da Silva R.H."/>
            <person name="de Melo A.L.T.M."/>
            <person name="Pandolfi V."/>
            <person name="Bustamante F.O."/>
            <person name="Brasileiro-Vidal A.C."/>
            <person name="Benko-Iseppon A.M."/>
        </authorList>
    </citation>
    <scope>NUCLEOTIDE SEQUENCE [LARGE SCALE GENOMIC DNA]</scope>
    <source>
        <tissue evidence="12">Leaves</tissue>
    </source>
</reference>
<keyword evidence="5 8" id="KW-0238">DNA-binding</keyword>
<dbReference type="Pfam" id="PF02701">
    <property type="entry name" value="Zn_ribbon_Dof"/>
    <property type="match status" value="1"/>
</dbReference>
<evidence type="ECO:0000313" key="12">
    <source>
        <dbReference type="EMBL" id="MED6120855.1"/>
    </source>
</evidence>
<keyword evidence="3 9" id="KW-0862">Zinc</keyword>
<feature type="compositionally biased region" description="Basic residues" evidence="10">
    <location>
        <begin position="132"/>
        <end position="142"/>
    </location>
</feature>
<protein>
    <recommendedName>
        <fullName evidence="9">Dof zinc finger protein</fullName>
    </recommendedName>
</protein>
<evidence type="ECO:0000256" key="5">
    <source>
        <dbReference type="ARBA" id="ARBA00023125"/>
    </source>
</evidence>
<sequence>MVFPSIPLYLDPPTNWHQQQQPSHQQHHHHHQANGNESSSELLPQLPALQAQGPQMGSVRPGPMGDRGQIAKISSGGDQGTLKCPRCESSNTKFCYFNNYSLSQPRHFCKTCRRYWTRGGALRNVPVGGGCRRNKKTKRSSSHSKSPAAAAAANTEKQSSSSVPLSGFNNRGFMASLENMSLYGGGGVEQWRLHQNQHQQQFPNLLSGFDPITTTCSSSYSFPFVQSSNVIEGGLLGGVFGESRVKMEAGNGGLLSSLSSRISPLSFTENYSWTDLAASSSSAAPHLL</sequence>
<dbReference type="PROSITE" id="PS01361">
    <property type="entry name" value="ZF_DOF_1"/>
    <property type="match status" value="1"/>
</dbReference>
<keyword evidence="7 8" id="KW-0539">Nucleus</keyword>
<evidence type="ECO:0000256" key="7">
    <source>
        <dbReference type="ARBA" id="ARBA00023242"/>
    </source>
</evidence>
<evidence type="ECO:0000256" key="10">
    <source>
        <dbReference type="SAM" id="MobiDB-lite"/>
    </source>
</evidence>
<evidence type="ECO:0000256" key="8">
    <source>
        <dbReference type="PROSITE-ProRule" id="PRU00071"/>
    </source>
</evidence>
<comment type="function">
    <text evidence="9">Transcription factor that binds specifically to a 5'-AA[AG]G-3' consensus core sequence.</text>
</comment>
<evidence type="ECO:0000256" key="3">
    <source>
        <dbReference type="ARBA" id="ARBA00022833"/>
    </source>
</evidence>